<dbReference type="InterPro" id="IPR051448">
    <property type="entry name" value="CdaR-like_regulators"/>
</dbReference>
<dbReference type="PANTHER" id="PTHR33744:SF16">
    <property type="entry name" value="CARBOHYDRATE DIACID REGULATOR"/>
    <property type="match status" value="1"/>
</dbReference>
<dbReference type="Pfam" id="PF13556">
    <property type="entry name" value="HTH_30"/>
    <property type="match status" value="1"/>
</dbReference>
<dbReference type="PATRIC" id="fig|1397.4.peg.4873"/>
<dbReference type="OrthoDB" id="142218at2"/>
<protein>
    <submittedName>
        <fullName evidence="3">Purine catabolism regulatory protein</fullName>
    </submittedName>
</protein>
<reference evidence="3 4" key="1">
    <citation type="submission" date="2015-05" db="EMBL/GenBank/DDBJ databases">
        <title>Whole genome sequence and identification of bacterial endophytes from Costus igneus.</title>
        <authorList>
            <person name="Lee Y.P."/>
            <person name="Gan H.M."/>
            <person name="Eng W."/>
            <person name="Wheatley M.S."/>
            <person name="Caraballo A."/>
            <person name="Polter S."/>
            <person name="Savka M.A."/>
            <person name="Hudson A.O."/>
        </authorList>
    </citation>
    <scope>NUCLEOTIDE SEQUENCE [LARGE SCALE GENOMIC DNA]</scope>
    <source>
        <strain evidence="3 4">RIT379</strain>
    </source>
</reference>
<evidence type="ECO:0000313" key="4">
    <source>
        <dbReference type="Proteomes" id="UP000036045"/>
    </source>
</evidence>
<evidence type="ECO:0000259" key="1">
    <source>
        <dbReference type="Pfam" id="PF07905"/>
    </source>
</evidence>
<keyword evidence="4" id="KW-1185">Reference proteome</keyword>
<sequence>MSIKLEELLKLPSLREAKVVAGKEGLTKLVSSISVLEYTDVASLKEDLFNNDEFYGSEIVISALIMIKDDVEAQCRTIEHLHKVGEIGLILYYVGVFLPKIDEKVIELADTLGFTLIVMPEKQMSLRYSEVIYEVIEAIVKNEMASPSFVSEMVEQISGVPLPQRNMDTVLKILADRTRSSLVLANKNNQVIHAVTWPRTSTMNIFETVEQYKELSVDQVLVKRNGDQPLYISKKVIAQEGIPFLNLYILKEKDPLVLDTAVQLAEVVQVFINLWGKHYDEISTAELMKAIMNDESVKMRRLANILNIDVTAIHMMWIVETNNMEEEQLLKKVKEYVRQNYHVSLVDFYNGFLIILVDDSIIQEDPFQSANRLLALLDEKEQNFTITICQNMNNTTEVQQAYTNCNEYLRIAKIIYPYKKIFTLQEMNFSLECFQIINSGELAIEKILQPISPIREHGNQAEELLSTLTVYLLEGSNRFQETADILYLHKNTIKYRIQRITEILKYPVTKSPEVFQLYKAVAVYRMLAQIKEQ</sequence>
<name>A0A0J1IM86_NIACI</name>
<feature type="domain" description="Purine catabolism PurC-like" evidence="1">
    <location>
        <begin position="7"/>
        <end position="139"/>
    </location>
</feature>
<dbReference type="EMBL" id="LDPH01000006">
    <property type="protein sequence ID" value="KLV26998.1"/>
    <property type="molecule type" value="Genomic_DNA"/>
</dbReference>
<gene>
    <name evidence="3" type="ORF">ABW02_08500</name>
</gene>
<dbReference type="Proteomes" id="UP000036045">
    <property type="component" value="Unassembled WGS sequence"/>
</dbReference>
<dbReference type="RefSeq" id="WP_047941536.1">
    <property type="nucleotide sequence ID" value="NZ_CP053989.1"/>
</dbReference>
<proteinExistence type="predicted"/>
<dbReference type="PANTHER" id="PTHR33744">
    <property type="entry name" value="CARBOHYDRATE DIACID REGULATOR"/>
    <property type="match status" value="1"/>
</dbReference>
<dbReference type="InterPro" id="IPR042070">
    <property type="entry name" value="PucR_C-HTH_sf"/>
</dbReference>
<dbReference type="GeneID" id="56348811"/>
<evidence type="ECO:0000313" key="3">
    <source>
        <dbReference type="EMBL" id="KLV26998.1"/>
    </source>
</evidence>
<feature type="domain" description="PucR C-terminal helix-turn-helix" evidence="2">
    <location>
        <begin position="464"/>
        <end position="522"/>
    </location>
</feature>
<dbReference type="Gene3D" id="1.10.10.2840">
    <property type="entry name" value="PucR C-terminal helix-turn-helix domain"/>
    <property type="match status" value="1"/>
</dbReference>
<accession>A0A0J1IM86</accession>
<comment type="caution">
    <text evidence="3">The sequence shown here is derived from an EMBL/GenBank/DDBJ whole genome shotgun (WGS) entry which is preliminary data.</text>
</comment>
<dbReference type="InterPro" id="IPR012914">
    <property type="entry name" value="PucR_dom"/>
</dbReference>
<dbReference type="AlphaFoldDB" id="A0A0J1IM86"/>
<dbReference type="InterPro" id="IPR025736">
    <property type="entry name" value="PucR_C-HTH_dom"/>
</dbReference>
<organism evidence="3 4">
    <name type="scientific">Niallia circulans</name>
    <name type="common">Bacillus circulans</name>
    <dbReference type="NCBI Taxonomy" id="1397"/>
    <lineage>
        <taxon>Bacteria</taxon>
        <taxon>Bacillati</taxon>
        <taxon>Bacillota</taxon>
        <taxon>Bacilli</taxon>
        <taxon>Bacillales</taxon>
        <taxon>Bacillaceae</taxon>
        <taxon>Niallia</taxon>
    </lineage>
</organism>
<dbReference type="Pfam" id="PF07905">
    <property type="entry name" value="PucR"/>
    <property type="match status" value="1"/>
</dbReference>
<evidence type="ECO:0000259" key="2">
    <source>
        <dbReference type="Pfam" id="PF13556"/>
    </source>
</evidence>